<proteinExistence type="predicted"/>
<sequence length="117" mass="12838">MRAGTIFTGNDIPGRLSIFLIRRGEDSEVSAIACELICGDLAITDGARFATQLLNWRAMFGGRTLKVDNSDPRARFQGRREIIEKGIGLGDLVIHVHEDGGIQRGGGQAWVVRFAQR</sequence>
<dbReference type="Proteomes" id="UP000290565">
    <property type="component" value="Unassembled WGS sequence"/>
</dbReference>
<name>A0A4Q0SVK0_9BRAD</name>
<organism evidence="1 2">
    <name type="scientific">Bradyrhizobium zhanjiangense</name>
    <dbReference type="NCBI Taxonomy" id="1325107"/>
    <lineage>
        <taxon>Bacteria</taxon>
        <taxon>Pseudomonadati</taxon>
        <taxon>Pseudomonadota</taxon>
        <taxon>Alphaproteobacteria</taxon>
        <taxon>Hyphomicrobiales</taxon>
        <taxon>Nitrobacteraceae</taxon>
        <taxon>Bradyrhizobium</taxon>
    </lineage>
</organism>
<accession>A0A4Q0SVK0</accession>
<protein>
    <submittedName>
        <fullName evidence="1">Uncharacterized protein</fullName>
    </submittedName>
</protein>
<gene>
    <name evidence="1" type="ORF">XH94_01655</name>
</gene>
<reference evidence="1 2" key="1">
    <citation type="submission" date="2015-04" db="EMBL/GenBank/DDBJ databases">
        <title>Comparative genomics of rhizobia nodulating Arachis hypogaea in China.</title>
        <authorList>
            <person name="Li Y."/>
        </authorList>
    </citation>
    <scope>NUCLEOTIDE SEQUENCE [LARGE SCALE GENOMIC DNA]</scope>
    <source>
        <strain evidence="1 2">CCBAU 51787</strain>
    </source>
</reference>
<evidence type="ECO:0000313" key="2">
    <source>
        <dbReference type="Proteomes" id="UP000290565"/>
    </source>
</evidence>
<dbReference type="AlphaFoldDB" id="A0A4Q0SVK0"/>
<dbReference type="EMBL" id="LBJM01000004">
    <property type="protein sequence ID" value="RXH42589.1"/>
    <property type="molecule type" value="Genomic_DNA"/>
</dbReference>
<evidence type="ECO:0000313" key="1">
    <source>
        <dbReference type="EMBL" id="RXH42589.1"/>
    </source>
</evidence>
<comment type="caution">
    <text evidence="1">The sequence shown here is derived from an EMBL/GenBank/DDBJ whole genome shotgun (WGS) entry which is preliminary data.</text>
</comment>